<organism evidence="3 4">
    <name type="scientific">Halogranum amylolyticum</name>
    <dbReference type="NCBI Taxonomy" id="660520"/>
    <lineage>
        <taxon>Archaea</taxon>
        <taxon>Methanobacteriati</taxon>
        <taxon>Methanobacteriota</taxon>
        <taxon>Stenosarchaea group</taxon>
        <taxon>Halobacteria</taxon>
        <taxon>Halobacteriales</taxon>
        <taxon>Haloferacaceae</taxon>
    </lineage>
</organism>
<reference evidence="4" key="1">
    <citation type="submission" date="2016-10" db="EMBL/GenBank/DDBJ databases">
        <authorList>
            <person name="Varghese N."/>
            <person name="Submissions S."/>
        </authorList>
    </citation>
    <scope>NUCLEOTIDE SEQUENCE [LARGE SCALE GENOMIC DNA]</scope>
    <source>
        <strain evidence="4">CGMCC 1.10121</strain>
    </source>
</reference>
<dbReference type="RefSeq" id="WP_089827697.1">
    <property type="nucleotide sequence ID" value="NZ_FODV01000025.1"/>
</dbReference>
<proteinExistence type="predicted"/>
<dbReference type="Proteomes" id="UP000199126">
    <property type="component" value="Unassembled WGS sequence"/>
</dbReference>
<gene>
    <name evidence="3" type="ORF">SAMN04487948_12574</name>
</gene>
<keyword evidence="4" id="KW-1185">Reference proteome</keyword>
<dbReference type="Pfam" id="PF25205">
    <property type="entry name" value="DUF7835"/>
    <property type="match status" value="1"/>
</dbReference>
<feature type="domain" description="DUF7835" evidence="2">
    <location>
        <begin position="1"/>
        <end position="68"/>
    </location>
</feature>
<sequence length="68" mass="7706">MAAKKPHHVQHVESCPGCGEDTEHQVRLQIMEENDGPDDKSRSFSREPYRVSECSVCGETEMTRMNNA</sequence>
<evidence type="ECO:0000313" key="3">
    <source>
        <dbReference type="EMBL" id="SEP24212.1"/>
    </source>
</evidence>
<dbReference type="AlphaFoldDB" id="A0A1H8W977"/>
<dbReference type="OrthoDB" id="297362at2157"/>
<accession>A0A1H8W977</accession>
<evidence type="ECO:0000256" key="1">
    <source>
        <dbReference type="SAM" id="MobiDB-lite"/>
    </source>
</evidence>
<protein>
    <recommendedName>
        <fullName evidence="2">DUF7835 domain-containing protein</fullName>
    </recommendedName>
</protein>
<feature type="region of interest" description="Disordered" evidence="1">
    <location>
        <begin position="1"/>
        <end position="24"/>
    </location>
</feature>
<evidence type="ECO:0000259" key="2">
    <source>
        <dbReference type="Pfam" id="PF25205"/>
    </source>
</evidence>
<dbReference type="InterPro" id="IPR057157">
    <property type="entry name" value="DUF7835"/>
</dbReference>
<dbReference type="EMBL" id="FODV01000025">
    <property type="protein sequence ID" value="SEP24212.1"/>
    <property type="molecule type" value="Genomic_DNA"/>
</dbReference>
<evidence type="ECO:0000313" key="4">
    <source>
        <dbReference type="Proteomes" id="UP000199126"/>
    </source>
</evidence>
<name>A0A1H8W977_9EURY</name>